<protein>
    <recommendedName>
        <fullName evidence="11">L-serine deaminase</fullName>
    </recommendedName>
</protein>
<dbReference type="RefSeq" id="WP_068912458.1">
    <property type="nucleotide sequence ID" value="NZ_MBEW02000020.1"/>
</dbReference>
<dbReference type="SUPFAM" id="SSF55021">
    <property type="entry name" value="ACT-like"/>
    <property type="match status" value="1"/>
</dbReference>
<evidence type="ECO:0000256" key="1">
    <source>
        <dbReference type="ARBA" id="ARBA00001966"/>
    </source>
</evidence>
<evidence type="ECO:0000256" key="5">
    <source>
        <dbReference type="ARBA" id="ARBA00022485"/>
    </source>
</evidence>
<comment type="catalytic activity">
    <reaction evidence="10 11 12">
        <text>L-serine = pyruvate + NH4(+)</text>
        <dbReference type="Rhea" id="RHEA:19169"/>
        <dbReference type="ChEBI" id="CHEBI:15361"/>
        <dbReference type="ChEBI" id="CHEBI:28938"/>
        <dbReference type="ChEBI" id="CHEBI:33384"/>
        <dbReference type="EC" id="4.3.1.17"/>
    </reaction>
</comment>
<dbReference type="Gene3D" id="3.30.1330.90">
    <property type="entry name" value="D-3-phosphoglycerate dehydrogenase, domain 3"/>
    <property type="match status" value="1"/>
</dbReference>
<gene>
    <name evidence="14" type="primary">sdaAB</name>
    <name evidence="14" type="ORF">BBG48_008205</name>
    <name evidence="15" type="ORF">FL857_06565</name>
</gene>
<comment type="caution">
    <text evidence="14">The sequence shown here is derived from an EMBL/GenBank/DDBJ whole genome shotgun (WGS) entry which is preliminary data.</text>
</comment>
<reference evidence="14" key="2">
    <citation type="submission" date="2018-07" db="EMBL/GenBank/DDBJ databases">
        <authorList>
            <person name="Quirk P.G."/>
            <person name="Krulwich T.A."/>
        </authorList>
    </citation>
    <scope>NUCLEOTIDE SEQUENCE</scope>
    <source>
        <strain evidence="14">CCRI-22567</strain>
    </source>
</reference>
<keyword evidence="4 11" id="KW-0312">Gluconeogenesis</keyword>
<evidence type="ECO:0000256" key="8">
    <source>
        <dbReference type="ARBA" id="ARBA00023014"/>
    </source>
</evidence>
<name>A0A371IK06_9FIRM</name>
<keyword evidence="16" id="KW-1185">Reference proteome</keyword>
<reference evidence="14 16" key="1">
    <citation type="journal article" date="2016" name="Genome Announc.">
        <title>Draft Genome Sequence of Criibacterium bergeronii gen. nov., sp. nov., Strain CCRI-22567T, Isolated from a Vaginal Sample from a Woman with Bacterial Vaginosis.</title>
        <authorList>
            <person name="Maheux A.F."/>
            <person name="Berube E."/>
            <person name="Boudreau D.K."/>
            <person name="Raymond F."/>
            <person name="Corbeil J."/>
            <person name="Roy P.H."/>
            <person name="Boissinot M."/>
            <person name="Omar R.F."/>
        </authorList>
    </citation>
    <scope>NUCLEOTIDE SEQUENCE [LARGE SCALE GENOMIC DNA]</scope>
    <source>
        <strain evidence="14 16">CCRI-22567</strain>
    </source>
</reference>
<dbReference type="OrthoDB" id="9813137at2"/>
<evidence type="ECO:0000256" key="12">
    <source>
        <dbReference type="RuleBase" id="RU366059"/>
    </source>
</evidence>
<dbReference type="PROSITE" id="PS51671">
    <property type="entry name" value="ACT"/>
    <property type="match status" value="1"/>
</dbReference>
<evidence type="ECO:0000256" key="4">
    <source>
        <dbReference type="ARBA" id="ARBA00022432"/>
    </source>
</evidence>
<keyword evidence="7 11" id="KW-0408">Iron</keyword>
<keyword evidence="6 11" id="KW-0479">Metal-binding</keyword>
<dbReference type="AlphaFoldDB" id="A0A371IK06"/>
<evidence type="ECO:0000256" key="2">
    <source>
        <dbReference type="ARBA" id="ARBA00004742"/>
    </source>
</evidence>
<keyword evidence="8 11" id="KW-0411">Iron-sulfur</keyword>
<dbReference type="GO" id="GO:0003941">
    <property type="term" value="F:L-serine ammonia-lyase activity"/>
    <property type="evidence" value="ECO:0007669"/>
    <property type="project" value="UniProtKB-UniRule"/>
</dbReference>
<accession>A0A371IK06</accession>
<evidence type="ECO:0000256" key="7">
    <source>
        <dbReference type="ARBA" id="ARBA00023004"/>
    </source>
</evidence>
<evidence type="ECO:0000313" key="17">
    <source>
        <dbReference type="Proteomes" id="UP000319424"/>
    </source>
</evidence>
<dbReference type="NCBIfam" id="TIGR00719">
    <property type="entry name" value="sda_beta"/>
    <property type="match status" value="1"/>
</dbReference>
<dbReference type="EMBL" id="MBEW02000020">
    <property type="protein sequence ID" value="RDY20794.1"/>
    <property type="molecule type" value="Genomic_DNA"/>
</dbReference>
<dbReference type="Gene3D" id="3.30.70.260">
    <property type="match status" value="1"/>
</dbReference>
<organism evidence="14 16">
    <name type="scientific">Criibacterium bergeronii</name>
    <dbReference type="NCBI Taxonomy" id="1871336"/>
    <lineage>
        <taxon>Bacteria</taxon>
        <taxon>Bacillati</taxon>
        <taxon>Bacillota</taxon>
        <taxon>Clostridia</taxon>
        <taxon>Peptostreptococcales</taxon>
        <taxon>Filifactoraceae</taxon>
        <taxon>Criibacterium</taxon>
    </lineage>
</organism>
<evidence type="ECO:0000256" key="9">
    <source>
        <dbReference type="ARBA" id="ARBA00023239"/>
    </source>
</evidence>
<keyword evidence="9 11" id="KW-0456">Lyase</keyword>
<dbReference type="GO" id="GO:0046872">
    <property type="term" value="F:metal ion binding"/>
    <property type="evidence" value="ECO:0007669"/>
    <property type="project" value="UniProtKB-UniRule"/>
</dbReference>
<comment type="pathway">
    <text evidence="2 11">Carbohydrate biosynthesis; gluconeogenesis.</text>
</comment>
<dbReference type="EMBL" id="VJXW01000008">
    <property type="protein sequence ID" value="TRW26076.1"/>
    <property type="molecule type" value="Genomic_DNA"/>
</dbReference>
<evidence type="ECO:0000256" key="6">
    <source>
        <dbReference type="ARBA" id="ARBA00022723"/>
    </source>
</evidence>
<dbReference type="UniPathway" id="UPA00138"/>
<dbReference type="Pfam" id="PF03315">
    <property type="entry name" value="SDH_beta"/>
    <property type="match status" value="1"/>
</dbReference>
<dbReference type="GO" id="GO:0051539">
    <property type="term" value="F:4 iron, 4 sulfur cluster binding"/>
    <property type="evidence" value="ECO:0007669"/>
    <property type="project" value="UniProtKB-UniRule"/>
</dbReference>
<keyword evidence="5 11" id="KW-0004">4Fe-4S</keyword>
<dbReference type="InterPro" id="IPR045865">
    <property type="entry name" value="ACT-like_dom_sf"/>
</dbReference>
<evidence type="ECO:0000256" key="11">
    <source>
        <dbReference type="PIRNR" id="PIRNR036692"/>
    </source>
</evidence>
<evidence type="ECO:0000313" key="14">
    <source>
        <dbReference type="EMBL" id="RDY20794.1"/>
    </source>
</evidence>
<dbReference type="InterPro" id="IPR005131">
    <property type="entry name" value="Ser_deHydtase_bsu"/>
</dbReference>
<evidence type="ECO:0000313" key="16">
    <source>
        <dbReference type="Proteomes" id="UP000093352"/>
    </source>
</evidence>
<sequence length="221" mass="24081">MKDYGIFDVMGPIMIGPSSSHTAGAARLARLAAKISGKDFEEVTFYLHGSFAKTYLGHGTDKALVAGVMGMLPDDDNLPYSHEIARKKGLKYSFVETDLGDVHPNSVKIVMKYPTGRIASVTGSSIGGGNIKIIDIDGLKLDFTNDFPTIVLKYGEQKGIISFVSTILAESGYNIEKMITDKSDDMVTLLVEVSEEPSEEILDKILNDKRFAITKFIQGGY</sequence>
<comment type="cofactor">
    <cofactor evidence="1 12">
        <name>[4Fe-4S] cluster</name>
        <dbReference type="ChEBI" id="CHEBI:49883"/>
    </cofactor>
</comment>
<evidence type="ECO:0000256" key="10">
    <source>
        <dbReference type="ARBA" id="ARBA00049406"/>
    </source>
</evidence>
<dbReference type="GO" id="GO:0006094">
    <property type="term" value="P:gluconeogenesis"/>
    <property type="evidence" value="ECO:0007669"/>
    <property type="project" value="UniProtKB-UniRule"/>
</dbReference>
<evidence type="ECO:0000259" key="13">
    <source>
        <dbReference type="PROSITE" id="PS51671"/>
    </source>
</evidence>
<dbReference type="PIRSF" id="PIRSF036692">
    <property type="entry name" value="SDH_B"/>
    <property type="match status" value="1"/>
</dbReference>
<evidence type="ECO:0000256" key="3">
    <source>
        <dbReference type="ARBA" id="ARBA00008636"/>
    </source>
</evidence>
<dbReference type="Proteomes" id="UP000319424">
    <property type="component" value="Unassembled WGS sequence"/>
</dbReference>
<dbReference type="PANTHER" id="PTHR30182:SF12">
    <property type="entry name" value="L-SERINE DEHYDRATASE, BETA CHAIN-RELATED"/>
    <property type="match status" value="1"/>
</dbReference>
<dbReference type="InterPro" id="IPR004643">
    <property type="entry name" value="Fe-S_L-Ser_bsu"/>
</dbReference>
<comment type="similarity">
    <text evidence="3 11 12">Belongs to the iron-sulfur dependent L-serine dehydratase family.</text>
</comment>
<dbReference type="STRING" id="1871336.BBG48_02280"/>
<dbReference type="InterPro" id="IPR002912">
    <property type="entry name" value="ACT_dom"/>
</dbReference>
<feature type="domain" description="ACT" evidence="13">
    <location>
        <begin position="149"/>
        <end position="221"/>
    </location>
</feature>
<reference evidence="15 17" key="3">
    <citation type="submission" date="2019-07" db="EMBL/GenBank/DDBJ databases">
        <title>Criibacterium bergeronii gen. nov., sp. nov. isolated from human clinical samples.</title>
        <authorList>
            <person name="Maheux A.F."/>
            <person name="Boudreau D.K."/>
            <person name="Berube E."/>
            <person name="Brodeur S."/>
            <person name="Bernard K.A."/>
            <person name="Abed J.Y."/>
            <person name="Ducrey E."/>
            <person name="Guay E.F."/>
            <person name="Raymond F."/>
            <person name="Corbeil J."/>
            <person name="Domingo M.-C."/>
            <person name="Roy P.H."/>
            <person name="Boissinot M."/>
            <person name="Tocheva E.I."/>
            <person name="Omar R.F."/>
        </authorList>
    </citation>
    <scope>NUCLEOTIDE SEQUENCE [LARGE SCALE GENOMIC DNA]</scope>
    <source>
        <strain evidence="15 17">CCRI-24246</strain>
    </source>
</reference>
<proteinExistence type="inferred from homology"/>
<dbReference type="InterPro" id="IPR051318">
    <property type="entry name" value="Fe-S_L-Ser"/>
</dbReference>
<evidence type="ECO:0000313" key="15">
    <source>
        <dbReference type="EMBL" id="TRW26076.1"/>
    </source>
</evidence>
<dbReference type="InterPro" id="IPR029009">
    <property type="entry name" value="ASB_dom_sf"/>
</dbReference>
<dbReference type="Proteomes" id="UP000093352">
    <property type="component" value="Unassembled WGS sequence"/>
</dbReference>
<dbReference type="PANTHER" id="PTHR30182">
    <property type="entry name" value="L-SERINE DEHYDRATASE"/>
    <property type="match status" value="1"/>
</dbReference>
<dbReference type="SUPFAM" id="SSF143548">
    <property type="entry name" value="Serine metabolism enzymes domain"/>
    <property type="match status" value="1"/>
</dbReference>